<comment type="function">
    <text evidence="10">CRISPR (clustered regularly interspaced short palindromic repeat), is an adaptive immune system that provides protection against mobile genetic elements (viruses, transposable elements and conjugative plasmids). CRISPR clusters contain spacers, sequences complementary to antecedent mobile elements, and target invading nucleic acids. CRISPR clusters are transcribed and processed into CRISPR RNA (crRNA). Acts as a dsDNA endonuclease. Involved in the integration of spacer DNA into the CRISPR cassette.</text>
</comment>
<dbReference type="GO" id="GO:0043571">
    <property type="term" value="P:maintenance of CRISPR repeat elements"/>
    <property type="evidence" value="ECO:0007669"/>
    <property type="project" value="UniProtKB-UniRule"/>
</dbReference>
<dbReference type="InterPro" id="IPR042211">
    <property type="entry name" value="CRISPR-assoc_Cas1_N"/>
</dbReference>
<dbReference type="Gene3D" id="3.100.10.20">
    <property type="entry name" value="CRISPR-associated endonuclease Cas1, N-terminal domain"/>
    <property type="match status" value="1"/>
</dbReference>
<evidence type="ECO:0000256" key="4">
    <source>
        <dbReference type="ARBA" id="ARBA00022801"/>
    </source>
</evidence>
<dbReference type="Gene3D" id="1.20.120.920">
    <property type="entry name" value="CRISPR-associated endonuclease Cas1, C-terminal domain"/>
    <property type="match status" value="1"/>
</dbReference>
<accession>A0A6I3S464</accession>
<keyword evidence="7 10" id="KW-0238">DNA-binding</keyword>
<reference evidence="11 12" key="1">
    <citation type="journal article" date="2019" name="Nat. Med.">
        <title>A library of human gut bacterial isolates paired with longitudinal multiomics data enables mechanistic microbiome research.</title>
        <authorList>
            <person name="Poyet M."/>
            <person name="Groussin M."/>
            <person name="Gibbons S.M."/>
            <person name="Avila-Pacheco J."/>
            <person name="Jiang X."/>
            <person name="Kearney S.M."/>
            <person name="Perrotta A.R."/>
            <person name="Berdy B."/>
            <person name="Zhao S."/>
            <person name="Lieberman T.D."/>
            <person name="Swanson P.K."/>
            <person name="Smith M."/>
            <person name="Roesemann S."/>
            <person name="Alexander J.E."/>
            <person name="Rich S.A."/>
            <person name="Livny J."/>
            <person name="Vlamakis H."/>
            <person name="Clish C."/>
            <person name="Bullock K."/>
            <person name="Deik A."/>
            <person name="Scott J."/>
            <person name="Pierce K.A."/>
            <person name="Xavier R.J."/>
            <person name="Alm E.J."/>
        </authorList>
    </citation>
    <scope>NUCLEOTIDE SEQUENCE [LARGE SCALE GENOMIC DNA]</scope>
    <source>
        <strain evidence="11 12">BIOML-A2</strain>
    </source>
</reference>
<evidence type="ECO:0000256" key="9">
    <source>
        <dbReference type="ARBA" id="ARBA00038592"/>
    </source>
</evidence>
<keyword evidence="6 10" id="KW-0051">Antiviral defense</keyword>
<evidence type="ECO:0000256" key="7">
    <source>
        <dbReference type="ARBA" id="ARBA00023125"/>
    </source>
</evidence>
<dbReference type="EMBL" id="WNCL01000026">
    <property type="protein sequence ID" value="MTU43673.1"/>
    <property type="molecule type" value="Genomic_DNA"/>
</dbReference>
<evidence type="ECO:0000313" key="12">
    <source>
        <dbReference type="Proteomes" id="UP000462362"/>
    </source>
</evidence>
<evidence type="ECO:0000256" key="5">
    <source>
        <dbReference type="ARBA" id="ARBA00022842"/>
    </source>
</evidence>
<evidence type="ECO:0000256" key="1">
    <source>
        <dbReference type="ARBA" id="ARBA00022722"/>
    </source>
</evidence>
<keyword evidence="8 10" id="KW-0464">Manganese</keyword>
<dbReference type="GO" id="GO:0051607">
    <property type="term" value="P:defense response to virus"/>
    <property type="evidence" value="ECO:0007669"/>
    <property type="project" value="UniProtKB-UniRule"/>
</dbReference>
<dbReference type="EC" id="3.1.-.-" evidence="10"/>
<feature type="binding site" evidence="10">
    <location>
        <position position="233"/>
    </location>
    <ligand>
        <name>Mn(2+)</name>
        <dbReference type="ChEBI" id="CHEBI:29035"/>
    </ligand>
</feature>
<keyword evidence="2 10" id="KW-0479">Metal-binding</keyword>
<keyword evidence="5 10" id="KW-0460">Magnesium</keyword>
<comment type="caution">
    <text evidence="11">The sequence shown here is derived from an EMBL/GenBank/DDBJ whole genome shotgun (WGS) entry which is preliminary data.</text>
</comment>
<evidence type="ECO:0000256" key="2">
    <source>
        <dbReference type="ARBA" id="ARBA00022723"/>
    </source>
</evidence>
<evidence type="ECO:0000256" key="8">
    <source>
        <dbReference type="ARBA" id="ARBA00023211"/>
    </source>
</evidence>
<comment type="subunit">
    <text evidence="9 10">Homodimer, forms a heterotetramer with a Cas2 homodimer.</text>
</comment>
<organism evidence="11 12">
    <name type="scientific">Parasutterella excrementihominis</name>
    <dbReference type="NCBI Taxonomy" id="487175"/>
    <lineage>
        <taxon>Bacteria</taxon>
        <taxon>Pseudomonadati</taxon>
        <taxon>Pseudomonadota</taxon>
        <taxon>Betaproteobacteria</taxon>
        <taxon>Burkholderiales</taxon>
        <taxon>Sutterellaceae</taxon>
        <taxon>Parasutterella</taxon>
    </lineage>
</organism>
<evidence type="ECO:0000313" key="11">
    <source>
        <dbReference type="EMBL" id="MTU43673.1"/>
    </source>
</evidence>
<dbReference type="Proteomes" id="UP000462362">
    <property type="component" value="Unassembled WGS sequence"/>
</dbReference>
<sequence>MRHLTVSGFGDFLGVHGNRLIVRNGDNVILETALSRLRTIRIDKSVSLSSNLILACAARGIRIYFLDWKGVGVVEVSGMHRHAVVGVRKSQFECLKSLQAQLLAKEIIFSKIRNQRAVLLYFSKYLMKRETAYGLLLRNAGTRLEEISNLLDTRASGPDWKNTVMGLEGSASLIYWNALKEARLLPETFQEREGRGSTEITNAALNYGYAILHSYIQNALGNAGLEIYAGLLHADRAGKPSLVLDCIEEYRAWVVDRNVISLRCKLGSEQNFLDTALKKQLVELIDKTMSTKINYSQKQCKLENALQRQVYKLAGAIVEGKRYRGIRFKW</sequence>
<dbReference type="AlphaFoldDB" id="A0A6I3S464"/>
<dbReference type="InterPro" id="IPR050646">
    <property type="entry name" value="Cas1"/>
</dbReference>
<evidence type="ECO:0000256" key="10">
    <source>
        <dbReference type="HAMAP-Rule" id="MF_01470"/>
    </source>
</evidence>
<dbReference type="RefSeq" id="WP_155165979.1">
    <property type="nucleotide sequence ID" value="NZ_DBFCBH010000072.1"/>
</dbReference>
<comment type="similarity">
    <text evidence="10">Belongs to the CRISPR-associated endonuclease Cas1 family.</text>
</comment>
<dbReference type="PANTHER" id="PTHR34353">
    <property type="entry name" value="CRISPR-ASSOCIATED ENDONUCLEASE CAS1 1"/>
    <property type="match status" value="1"/>
</dbReference>
<comment type="cofactor">
    <cofactor evidence="10">
        <name>Mg(2+)</name>
        <dbReference type="ChEBI" id="CHEBI:18420"/>
    </cofactor>
    <cofactor evidence="10">
        <name>Mn(2+)</name>
        <dbReference type="ChEBI" id="CHEBI:29035"/>
    </cofactor>
</comment>
<evidence type="ECO:0000256" key="3">
    <source>
        <dbReference type="ARBA" id="ARBA00022759"/>
    </source>
</evidence>
<dbReference type="InterPro" id="IPR042206">
    <property type="entry name" value="CRISPR-assoc_Cas1_C"/>
</dbReference>
<feature type="binding site" evidence="10">
    <location>
        <position position="168"/>
    </location>
    <ligand>
        <name>Mn(2+)</name>
        <dbReference type="ChEBI" id="CHEBI:29035"/>
    </ligand>
</feature>
<dbReference type="NCBIfam" id="TIGR00287">
    <property type="entry name" value="cas1"/>
    <property type="match status" value="1"/>
</dbReference>
<dbReference type="HAMAP" id="MF_01470">
    <property type="entry name" value="Cas1"/>
    <property type="match status" value="1"/>
</dbReference>
<feature type="binding site" evidence="10">
    <location>
        <position position="248"/>
    </location>
    <ligand>
        <name>Mn(2+)</name>
        <dbReference type="ChEBI" id="CHEBI:29035"/>
    </ligand>
</feature>
<dbReference type="GO" id="GO:0003677">
    <property type="term" value="F:DNA binding"/>
    <property type="evidence" value="ECO:0007669"/>
    <property type="project" value="UniProtKB-KW"/>
</dbReference>
<protein>
    <recommendedName>
        <fullName evidence="10">CRISPR-associated endonuclease Cas1</fullName>
        <ecNumber evidence="10">3.1.-.-</ecNumber>
    </recommendedName>
</protein>
<keyword evidence="4 10" id="KW-0378">Hydrolase</keyword>
<dbReference type="PANTHER" id="PTHR34353:SF2">
    <property type="entry name" value="CRISPR-ASSOCIATED ENDONUCLEASE CAS1 1"/>
    <property type="match status" value="1"/>
</dbReference>
<gene>
    <name evidence="10 11" type="primary">cas1</name>
    <name evidence="11" type="ORF">GMD42_08570</name>
</gene>
<dbReference type="Pfam" id="PF01867">
    <property type="entry name" value="Cas_Cas1"/>
    <property type="match status" value="1"/>
</dbReference>
<keyword evidence="1 10" id="KW-0540">Nuclease</keyword>
<proteinExistence type="inferred from homology"/>
<dbReference type="GO" id="GO:0046872">
    <property type="term" value="F:metal ion binding"/>
    <property type="evidence" value="ECO:0007669"/>
    <property type="project" value="UniProtKB-UniRule"/>
</dbReference>
<keyword evidence="3 10" id="KW-0255">Endonuclease</keyword>
<evidence type="ECO:0000256" key="6">
    <source>
        <dbReference type="ARBA" id="ARBA00023118"/>
    </source>
</evidence>
<name>A0A6I3S464_9BURK</name>
<dbReference type="GO" id="GO:0016787">
    <property type="term" value="F:hydrolase activity"/>
    <property type="evidence" value="ECO:0007669"/>
    <property type="project" value="UniProtKB-KW"/>
</dbReference>
<dbReference type="InterPro" id="IPR002729">
    <property type="entry name" value="CRISPR-assoc_Cas1"/>
</dbReference>
<dbReference type="GO" id="GO:0004519">
    <property type="term" value="F:endonuclease activity"/>
    <property type="evidence" value="ECO:0007669"/>
    <property type="project" value="UniProtKB-UniRule"/>
</dbReference>
<dbReference type="CDD" id="cd09634">
    <property type="entry name" value="Cas1_I-II-III"/>
    <property type="match status" value="1"/>
</dbReference>